<proteinExistence type="predicted"/>
<dbReference type="Proteomes" id="UP001347796">
    <property type="component" value="Unassembled WGS sequence"/>
</dbReference>
<dbReference type="InterPro" id="IPR029255">
    <property type="entry name" value="CLN6"/>
</dbReference>
<gene>
    <name evidence="3" type="ORF">SNE40_011922</name>
</gene>
<feature type="compositionally biased region" description="Polar residues" evidence="1">
    <location>
        <begin position="19"/>
        <end position="30"/>
    </location>
</feature>
<dbReference type="AlphaFoldDB" id="A0AAN8JT86"/>
<feature type="transmembrane region" description="Helical" evidence="2">
    <location>
        <begin position="260"/>
        <end position="280"/>
    </location>
</feature>
<evidence type="ECO:0000313" key="3">
    <source>
        <dbReference type="EMBL" id="KAK6179603.1"/>
    </source>
</evidence>
<feature type="transmembrane region" description="Helical" evidence="2">
    <location>
        <begin position="110"/>
        <end position="128"/>
    </location>
</feature>
<comment type="caution">
    <text evidence="3">The sequence shown here is derived from an EMBL/GenBank/DDBJ whole genome shotgun (WGS) entry which is preliminary data.</text>
</comment>
<accession>A0AAN8JT86</accession>
<organism evidence="3 4">
    <name type="scientific">Patella caerulea</name>
    <name type="common">Rayed Mediterranean limpet</name>
    <dbReference type="NCBI Taxonomy" id="87958"/>
    <lineage>
        <taxon>Eukaryota</taxon>
        <taxon>Metazoa</taxon>
        <taxon>Spiralia</taxon>
        <taxon>Lophotrochozoa</taxon>
        <taxon>Mollusca</taxon>
        <taxon>Gastropoda</taxon>
        <taxon>Patellogastropoda</taxon>
        <taxon>Patelloidea</taxon>
        <taxon>Patellidae</taxon>
        <taxon>Patella</taxon>
    </lineage>
</organism>
<keyword evidence="2" id="KW-1133">Transmembrane helix</keyword>
<dbReference type="Pfam" id="PF15156">
    <property type="entry name" value="CLN6"/>
    <property type="match status" value="1"/>
</dbReference>
<dbReference type="PANTHER" id="PTHR16244">
    <property type="entry name" value="CEROID-LIPOFUSCINOSIS NEURONAL PROTEIN 6"/>
    <property type="match status" value="1"/>
</dbReference>
<sequence>MGARQRIKHKKNSEKKVEISSQSNGKVNSECNGKVNSEENFHFEIWLLLAVENWIFDFGRPIAASYVPLEWSPLNRMSVGDYFHMAYNVITPFCLLKLLEKSPKKISSTVTYLTVITFVMGASIHLVGDSINHRLGHVGYLHHLSVRDNPIMKTLQPPGLVNCFELLYSFDEEIGHLMWYIPFFFSLFLYFLGSFLPSSKARSSLGVHHWLLLIFSAVYYWYLVTEGQIFSVYILTFVAMVITVLVNFSQGKKPDINGRFLYYTFTLSLVLIAAWVIFLWDDEVMRNKYPGVIYIPEPWSFYTYYYEDYIF</sequence>
<feature type="compositionally biased region" description="Basic residues" evidence="1">
    <location>
        <begin position="1"/>
        <end position="13"/>
    </location>
</feature>
<keyword evidence="2" id="KW-0472">Membrane</keyword>
<dbReference type="GO" id="GO:0005783">
    <property type="term" value="C:endoplasmic reticulum"/>
    <property type="evidence" value="ECO:0007669"/>
    <property type="project" value="TreeGrafter"/>
</dbReference>
<reference evidence="3 4" key="1">
    <citation type="submission" date="2024-01" db="EMBL/GenBank/DDBJ databases">
        <title>The genome of the rayed Mediterranean limpet Patella caerulea (Linnaeus, 1758).</title>
        <authorList>
            <person name="Anh-Thu Weber A."/>
            <person name="Halstead-Nussloch G."/>
        </authorList>
    </citation>
    <scope>NUCLEOTIDE SEQUENCE [LARGE SCALE GENOMIC DNA]</scope>
    <source>
        <strain evidence="3">AATW-2023a</strain>
        <tissue evidence="3">Whole specimen</tissue>
    </source>
</reference>
<feature type="region of interest" description="Disordered" evidence="1">
    <location>
        <begin position="1"/>
        <end position="30"/>
    </location>
</feature>
<feature type="transmembrane region" description="Helical" evidence="2">
    <location>
        <begin position="229"/>
        <end position="248"/>
    </location>
</feature>
<protein>
    <recommendedName>
        <fullName evidence="5">Ceroid-lipofuscinosis neuronal protein 6</fullName>
    </recommendedName>
</protein>
<evidence type="ECO:0008006" key="5">
    <source>
        <dbReference type="Google" id="ProtNLM"/>
    </source>
</evidence>
<dbReference type="GO" id="GO:0016020">
    <property type="term" value="C:membrane"/>
    <property type="evidence" value="ECO:0007669"/>
    <property type="project" value="TreeGrafter"/>
</dbReference>
<evidence type="ECO:0000313" key="4">
    <source>
        <dbReference type="Proteomes" id="UP001347796"/>
    </source>
</evidence>
<name>A0AAN8JT86_PATCE</name>
<evidence type="ECO:0000256" key="2">
    <source>
        <dbReference type="SAM" id="Phobius"/>
    </source>
</evidence>
<evidence type="ECO:0000256" key="1">
    <source>
        <dbReference type="SAM" id="MobiDB-lite"/>
    </source>
</evidence>
<dbReference type="EMBL" id="JAZGQO010000008">
    <property type="protein sequence ID" value="KAK6179603.1"/>
    <property type="molecule type" value="Genomic_DNA"/>
</dbReference>
<keyword evidence="2" id="KW-0812">Transmembrane</keyword>
<dbReference type="PANTHER" id="PTHR16244:SF2">
    <property type="entry name" value="CEROID-LIPOFUSCINOSIS NEURONAL PROTEIN 6"/>
    <property type="match status" value="1"/>
</dbReference>
<feature type="transmembrane region" description="Helical" evidence="2">
    <location>
        <begin position="174"/>
        <end position="193"/>
    </location>
</feature>
<keyword evidence="4" id="KW-1185">Reference proteome</keyword>
<feature type="transmembrane region" description="Helical" evidence="2">
    <location>
        <begin position="205"/>
        <end position="223"/>
    </location>
</feature>
<dbReference type="GO" id="GO:0007040">
    <property type="term" value="P:lysosome organization"/>
    <property type="evidence" value="ECO:0007669"/>
    <property type="project" value="TreeGrafter"/>
</dbReference>